<dbReference type="EMBL" id="BSOS01000065">
    <property type="protein sequence ID" value="GLR67223.1"/>
    <property type="molecule type" value="Genomic_DNA"/>
</dbReference>
<keyword evidence="3" id="KW-1185">Reference proteome</keyword>
<dbReference type="PANTHER" id="PTHR22893">
    <property type="entry name" value="NADH OXIDOREDUCTASE-RELATED"/>
    <property type="match status" value="1"/>
</dbReference>
<dbReference type="SUPFAM" id="SSF51395">
    <property type="entry name" value="FMN-linked oxidoreductases"/>
    <property type="match status" value="1"/>
</dbReference>
<gene>
    <name evidence="2" type="primary">nemA</name>
    <name evidence="2" type="ORF">GCM10010909_19040</name>
</gene>
<dbReference type="Gene3D" id="3.20.20.70">
    <property type="entry name" value="Aldolase class I"/>
    <property type="match status" value="1"/>
</dbReference>
<reference evidence="3" key="1">
    <citation type="journal article" date="2019" name="Int. J. Syst. Evol. Microbiol.">
        <title>The Global Catalogue of Microorganisms (GCM) 10K type strain sequencing project: providing services to taxonomists for standard genome sequencing and annotation.</title>
        <authorList>
            <consortium name="The Broad Institute Genomics Platform"/>
            <consortium name="The Broad Institute Genome Sequencing Center for Infectious Disease"/>
            <person name="Wu L."/>
            <person name="Ma J."/>
        </authorList>
    </citation>
    <scope>NUCLEOTIDE SEQUENCE [LARGE SCALE GENOMIC DNA]</scope>
    <source>
        <strain evidence="3">NBRC 112502</strain>
    </source>
</reference>
<sequence>MPSLFDPLNLGGLTLPNRIIMAPLTRAHAGPERVPNALMAEYYAQRATAGLIISEATSVSPQGVGYADTPGLWSDEQVKGWKLVTNAVHQAGGRIFAQLWHVGRISAPLFLNGELPVAPSAIAATGHVALVRPKQDYVTPRALDIEEIPGIVEAYRKAAMNAQMAGFDGVEIHGANGYLLDQFLQDGSNQRTDDYGGSIKNRARLMLEVTDAVTSVWEADLVGMHLAPRMDGNGAGDSDPVATFSYVAAELADRGLAFICAREYQGPDSLGPRLKKIFGGIYIANENFTLETAQATLAAGDADAIAWGKLFIANPDLVERFKRGATLNEPDASTFYGSSPHGYTDYPAMESALA</sequence>
<dbReference type="Proteomes" id="UP001156641">
    <property type="component" value="Unassembled WGS sequence"/>
</dbReference>
<dbReference type="InterPro" id="IPR013785">
    <property type="entry name" value="Aldolase_TIM"/>
</dbReference>
<dbReference type="InterPro" id="IPR001155">
    <property type="entry name" value="OxRdtase_FMN_N"/>
</dbReference>
<protein>
    <submittedName>
        <fullName evidence="2">Alkene reductase</fullName>
    </submittedName>
</protein>
<proteinExistence type="predicted"/>
<accession>A0ABQ6A6E5</accession>
<evidence type="ECO:0000313" key="2">
    <source>
        <dbReference type="EMBL" id="GLR67223.1"/>
    </source>
</evidence>
<dbReference type="CDD" id="cd02933">
    <property type="entry name" value="OYE_like_FMN"/>
    <property type="match status" value="1"/>
</dbReference>
<dbReference type="Pfam" id="PF00724">
    <property type="entry name" value="Oxidored_FMN"/>
    <property type="match status" value="1"/>
</dbReference>
<dbReference type="PANTHER" id="PTHR22893:SF98">
    <property type="entry name" value="OXIDOREDUCTASE"/>
    <property type="match status" value="1"/>
</dbReference>
<evidence type="ECO:0000259" key="1">
    <source>
        <dbReference type="Pfam" id="PF00724"/>
    </source>
</evidence>
<evidence type="ECO:0000313" key="3">
    <source>
        <dbReference type="Proteomes" id="UP001156641"/>
    </source>
</evidence>
<comment type="caution">
    <text evidence="2">The sequence shown here is derived from an EMBL/GenBank/DDBJ whole genome shotgun (WGS) entry which is preliminary data.</text>
</comment>
<feature type="domain" description="NADH:flavin oxidoreductase/NADH oxidase N-terminal" evidence="1">
    <location>
        <begin position="3"/>
        <end position="327"/>
    </location>
</feature>
<dbReference type="InterPro" id="IPR045247">
    <property type="entry name" value="Oye-like"/>
</dbReference>
<name>A0ABQ6A6E5_9PROT</name>
<dbReference type="RefSeq" id="WP_284257952.1">
    <property type="nucleotide sequence ID" value="NZ_BSOS01000065.1"/>
</dbReference>
<organism evidence="2 3">
    <name type="scientific">Acidocella aquatica</name>
    <dbReference type="NCBI Taxonomy" id="1922313"/>
    <lineage>
        <taxon>Bacteria</taxon>
        <taxon>Pseudomonadati</taxon>
        <taxon>Pseudomonadota</taxon>
        <taxon>Alphaproteobacteria</taxon>
        <taxon>Acetobacterales</taxon>
        <taxon>Acidocellaceae</taxon>
        <taxon>Acidocella</taxon>
    </lineage>
</organism>